<dbReference type="PANTHER" id="PTHR46353">
    <property type="entry name" value="ZINC FINGER PROTEIN 5"/>
    <property type="match status" value="1"/>
</dbReference>
<proteinExistence type="predicted"/>
<name>A0AAV1CBV3_OLDCO</name>
<evidence type="ECO:0000259" key="3">
    <source>
        <dbReference type="PROSITE" id="PS50157"/>
    </source>
</evidence>
<dbReference type="PROSITE" id="PS00028">
    <property type="entry name" value="ZINC_FINGER_C2H2_1"/>
    <property type="match status" value="1"/>
</dbReference>
<dbReference type="EMBL" id="OX459119">
    <property type="protein sequence ID" value="CAI9092826.1"/>
    <property type="molecule type" value="Genomic_DNA"/>
</dbReference>
<dbReference type="Proteomes" id="UP001161247">
    <property type="component" value="Chromosome 2"/>
</dbReference>
<dbReference type="PROSITE" id="PS50157">
    <property type="entry name" value="ZINC_FINGER_C2H2_2"/>
    <property type="match status" value="1"/>
</dbReference>
<feature type="compositionally biased region" description="Polar residues" evidence="2">
    <location>
        <begin position="1"/>
        <end position="15"/>
    </location>
</feature>
<dbReference type="SUPFAM" id="SSF57667">
    <property type="entry name" value="beta-beta-alpha zinc fingers"/>
    <property type="match status" value="1"/>
</dbReference>
<dbReference type="GO" id="GO:0009736">
    <property type="term" value="P:cytokinin-activated signaling pathway"/>
    <property type="evidence" value="ECO:0007669"/>
    <property type="project" value="TreeGrafter"/>
</dbReference>
<evidence type="ECO:0000256" key="1">
    <source>
        <dbReference type="PROSITE-ProRule" id="PRU00042"/>
    </source>
</evidence>
<feature type="domain" description="C2H2-type" evidence="3">
    <location>
        <begin position="103"/>
        <end position="130"/>
    </location>
</feature>
<reference evidence="4" key="1">
    <citation type="submission" date="2023-03" db="EMBL/GenBank/DDBJ databases">
        <authorList>
            <person name="Julca I."/>
        </authorList>
    </citation>
    <scope>NUCLEOTIDE SEQUENCE</scope>
</reference>
<dbReference type="PANTHER" id="PTHR46353:SF5">
    <property type="entry name" value="ZINC FINGER PROTEIN 5"/>
    <property type="match status" value="1"/>
</dbReference>
<evidence type="ECO:0000313" key="5">
    <source>
        <dbReference type="Proteomes" id="UP001161247"/>
    </source>
</evidence>
<evidence type="ECO:0000256" key="2">
    <source>
        <dbReference type="SAM" id="MobiDB-lite"/>
    </source>
</evidence>
<dbReference type="InterPro" id="IPR013087">
    <property type="entry name" value="Znf_C2H2_type"/>
</dbReference>
<dbReference type="InterPro" id="IPR044299">
    <property type="entry name" value="GIS3/ZFP5/ZFP6"/>
</dbReference>
<gene>
    <name evidence="4" type="ORF">OLC1_LOCUS4396</name>
</gene>
<dbReference type="GO" id="GO:0008270">
    <property type="term" value="F:zinc ion binding"/>
    <property type="evidence" value="ECO:0007669"/>
    <property type="project" value="UniProtKB-KW"/>
</dbReference>
<keyword evidence="5" id="KW-1185">Reference proteome</keyword>
<dbReference type="GO" id="GO:0009740">
    <property type="term" value="P:gibberellic acid mediated signaling pathway"/>
    <property type="evidence" value="ECO:0007669"/>
    <property type="project" value="TreeGrafter"/>
</dbReference>
<keyword evidence="1" id="KW-0862">Zinc</keyword>
<feature type="compositionally biased region" description="Basic and acidic residues" evidence="2">
    <location>
        <begin position="78"/>
        <end position="88"/>
    </location>
</feature>
<sequence length="268" mass="30334">MKRSPSNTKSLSPSWENEEETTNAQFSSKPSLEKKLKLFGFELNTSENGEQMIDLKRSTENDESVNSSSSTISSGKDQQIHPLEERGPTPEVMSSDDQDKNKFECQYCFKRFANSQALGGHQNAHKKERMRKKRLQLQARKASLSYYLQPFQNANDVSYYGGGSLSQFFYEPSIFSSPEFTISDESQISFGTPNDDRREGSGHFSRSWYALPATSNHAPLFQQELITSPSSCKFTLTHAEKSREMNKPVIKPASDYRSVDLQLGLSLH</sequence>
<evidence type="ECO:0000313" key="4">
    <source>
        <dbReference type="EMBL" id="CAI9092826.1"/>
    </source>
</evidence>
<feature type="compositionally biased region" description="Low complexity" evidence="2">
    <location>
        <begin position="64"/>
        <end position="74"/>
    </location>
</feature>
<keyword evidence="1" id="KW-0479">Metal-binding</keyword>
<accession>A0AAV1CBV3</accession>
<dbReference type="GO" id="GO:0005634">
    <property type="term" value="C:nucleus"/>
    <property type="evidence" value="ECO:0007669"/>
    <property type="project" value="TreeGrafter"/>
</dbReference>
<dbReference type="Gene3D" id="3.30.160.60">
    <property type="entry name" value="Classic Zinc Finger"/>
    <property type="match status" value="1"/>
</dbReference>
<dbReference type="InterPro" id="IPR036236">
    <property type="entry name" value="Znf_C2H2_sf"/>
</dbReference>
<dbReference type="AlphaFoldDB" id="A0AAV1CBV3"/>
<dbReference type="GO" id="GO:0000976">
    <property type="term" value="F:transcription cis-regulatory region binding"/>
    <property type="evidence" value="ECO:0007669"/>
    <property type="project" value="TreeGrafter"/>
</dbReference>
<organism evidence="4 5">
    <name type="scientific">Oldenlandia corymbosa var. corymbosa</name>
    <dbReference type="NCBI Taxonomy" id="529605"/>
    <lineage>
        <taxon>Eukaryota</taxon>
        <taxon>Viridiplantae</taxon>
        <taxon>Streptophyta</taxon>
        <taxon>Embryophyta</taxon>
        <taxon>Tracheophyta</taxon>
        <taxon>Spermatophyta</taxon>
        <taxon>Magnoliopsida</taxon>
        <taxon>eudicotyledons</taxon>
        <taxon>Gunneridae</taxon>
        <taxon>Pentapetalae</taxon>
        <taxon>asterids</taxon>
        <taxon>lamiids</taxon>
        <taxon>Gentianales</taxon>
        <taxon>Rubiaceae</taxon>
        <taxon>Rubioideae</taxon>
        <taxon>Spermacoceae</taxon>
        <taxon>Hedyotis-Oldenlandia complex</taxon>
        <taxon>Oldenlandia</taxon>
    </lineage>
</organism>
<feature type="region of interest" description="Disordered" evidence="2">
    <location>
        <begin position="47"/>
        <end position="98"/>
    </location>
</feature>
<feature type="region of interest" description="Disordered" evidence="2">
    <location>
        <begin position="1"/>
        <end position="30"/>
    </location>
</feature>
<dbReference type="GO" id="GO:0010090">
    <property type="term" value="P:trichome morphogenesis"/>
    <property type="evidence" value="ECO:0007669"/>
    <property type="project" value="InterPro"/>
</dbReference>
<dbReference type="GO" id="GO:0003700">
    <property type="term" value="F:DNA-binding transcription factor activity"/>
    <property type="evidence" value="ECO:0007669"/>
    <property type="project" value="TreeGrafter"/>
</dbReference>
<protein>
    <submittedName>
        <fullName evidence="4">OLC1v1028166C1</fullName>
    </submittedName>
</protein>
<keyword evidence="1" id="KW-0863">Zinc-finger</keyword>